<dbReference type="Gene3D" id="3.40.50.2000">
    <property type="entry name" value="Glycogen Phosphorylase B"/>
    <property type="match status" value="4"/>
</dbReference>
<proteinExistence type="predicted"/>
<evidence type="ECO:0008006" key="6">
    <source>
        <dbReference type="Google" id="ProtNLM"/>
    </source>
</evidence>
<dbReference type="InterPro" id="IPR028098">
    <property type="entry name" value="Glyco_trans_4-like_N"/>
</dbReference>
<accession>A0A318QBT9</accession>
<name>A0A318QBT9_9PROT</name>
<feature type="domain" description="Glycosyltransferase subfamily 4-like N-terminal" evidence="3">
    <location>
        <begin position="21"/>
        <end position="203"/>
    </location>
</feature>
<dbReference type="CDD" id="cd03809">
    <property type="entry name" value="GT4_MtfB-like"/>
    <property type="match status" value="1"/>
</dbReference>
<dbReference type="Pfam" id="PF00534">
    <property type="entry name" value="Glycos_transf_1"/>
    <property type="match status" value="2"/>
</dbReference>
<dbReference type="PANTHER" id="PTHR46401">
    <property type="entry name" value="GLYCOSYLTRANSFERASE WBBK-RELATED"/>
    <property type="match status" value="1"/>
</dbReference>
<dbReference type="InterPro" id="IPR001296">
    <property type="entry name" value="Glyco_trans_1"/>
</dbReference>
<sequence>MVSMRIVVDLQSCQNGSRHRGIGRYAMSLTKEMIAVGKEHEFLIFLTDRFPGSVEYVRNELADFISQDSIHVCCLPPDHLATTDPESAWRTRAAEVLRSAYIAHLEPDMVFIPSPFEGLWDNVVVSLDPAPYPVAATVHDLIPLEDPQLYLPAQKDREAYLRRMHNARQADLLIAISSFVANEVKQYLAVDPQKVIVAYNGIDRGFKPASINDIDRKKLFTRLGISRPFVLNTSPLEARKNLEGLIAAFGSMEPQVRKSHQLVIVGKMDDYARNYLNKLAQAEGLAPDTLVLTGFVPDADLIALYAECALFAFPAWSEGFGLPPLEAMACGAPVIVANTTSLPEVVGRPDMMVDPSSPPVFGQAMQRILTNPALQEELRTFGIERAKTFTWTRAAQIILNAFEKIHAEHKVKPVVKKTAMERPRIAFVCTQIDTDSFVAGRIAGLVTTLATKCDVTLFCHPKSGQLDQWIGALVEYREFGRLSWEVSQFDQVIYAGDYRSLPELLPVITLYPGICLLLKPLQFDDKSKAEGLLSTSQQQIMTNPGLADLILATPDLFGTSQWNDLAEASLSRIALLTLREGRDSLPLLPMAGDVYAAKDYRAFMGVSEQSALIVAIASHRDRVGPLLQAFRTAASAATDVHMMIHVIGEDMDITDPQAGQVLRLQGNIHYFSGPLESYYRGIVSASNLILLDSDVPADIVARCINDVEDLHKTVVPDADINPDLPQKISEILLKLRKNRTRAPDMVTLTSTKSVTVWVRAIMEAVETLANRKTSQLLYVGKHLPGSVRSKRADSNDLGNVSRALKHNMSLDREPGIFIDITAYVKSDSIRRLDFTARQQLLSLLSYSGKKVRAVYSSGNKFISANEFMGKVANLKNLHLSDEVLSIRPGDRIVGLDFLYSPIQSDTVQAWQEAQAYGASLLYFAAGKFAAWGACEKQLAEIIINWANQVPFDLSSHLVVPRKAQDRNVSETQLTDLLSDLPSLEIAVSIFSLDGCPTEFVVPSSNDDLIIENAPKSLNNAILDLENHVVVAGNVDFLVQYTVMGHILGNYSLAIINRAVATSLEQSYPGQTHFLPIETHPITSIDGVPADERPLMGELCSRPRPNPDHEVIISQHWPVMPPKSYSRLALSLFAWEETRVPKDLVQTLTNGFDAIIAPAQCVTDALSLSGCRLPIATIGQPVELASMRALARTRQPVQRPLQRFLHISSCFPRKGVDVLLAAWAQAFTKRDNVELTIKTFPNPHNDVEQQLAALRKQYADMAPVHIINRDVERREILELYKTADVMVLPSRGEGYNLVALEAMIAGLPLIVTGYGGQRDFCGPRQARLIDFKFARSNSHVTGSHSLWVEPDVDDLVTALRECIDPANVQLIEERRQNALTAANIENDNAAWVRRLNGMVHDLLQPQNLAIPEIGWVSTWKIQCGIAEYSNYLIQHISNEQREHITVFSDYNSEPDEKISTESVSFIPAWHRIGDTANEIVAAAKAQNKEALVIQHQDGPIPWNQLARIGNHTDLSDMVTIVILHSPRNMRHMSEEDISMTVAGLAKMSRVLVHNIDDLNYLVSLGLQNNIGLFPHGAFAPQHIPTPRTLGPQDAPVIGCHGFFFRHKGIDKLILTVAKLRRKWPNIKLRLLNARFPDGASDQCIEHCRALANKHGLKDAIEWHLDFLPLSKIEELLKGCDLIVLPYDDSNDSASGAIRTALASMVPLVATRVNIFRELEGAIAFADNNDPDTLVETIAPLLESPEKRHAVQVSMHEWLLAHDWQQIAKGLEDMIYGLVRQKRLGWDHPRNRIN</sequence>
<evidence type="ECO:0000256" key="1">
    <source>
        <dbReference type="ARBA" id="ARBA00022679"/>
    </source>
</evidence>
<evidence type="ECO:0000313" key="5">
    <source>
        <dbReference type="Proteomes" id="UP000247609"/>
    </source>
</evidence>
<evidence type="ECO:0000313" key="4">
    <source>
        <dbReference type="EMBL" id="PYD74828.1"/>
    </source>
</evidence>
<dbReference type="SUPFAM" id="SSF53756">
    <property type="entry name" value="UDP-Glycosyltransferase/glycogen phosphorylase"/>
    <property type="match status" value="3"/>
</dbReference>
<feature type="domain" description="Glycosyl transferase family 1" evidence="2">
    <location>
        <begin position="1590"/>
        <end position="1748"/>
    </location>
</feature>
<evidence type="ECO:0000259" key="2">
    <source>
        <dbReference type="Pfam" id="PF00534"/>
    </source>
</evidence>
<dbReference type="Proteomes" id="UP000247609">
    <property type="component" value="Unassembled WGS sequence"/>
</dbReference>
<gene>
    <name evidence="4" type="ORF">CFR71_12580</name>
</gene>
<feature type="domain" description="Glycosyl transferase family 1" evidence="2">
    <location>
        <begin position="226"/>
        <end position="382"/>
    </location>
</feature>
<keyword evidence="1" id="KW-0808">Transferase</keyword>
<dbReference type="CDD" id="cd03801">
    <property type="entry name" value="GT4_PimA-like"/>
    <property type="match status" value="1"/>
</dbReference>
<reference evidence="4 5" key="1">
    <citation type="submission" date="2017-07" db="EMBL/GenBank/DDBJ databases">
        <title>A draft genome sequence of Komagataeibacter sp. T5K1.</title>
        <authorList>
            <person name="Skraban J."/>
            <person name="Cleenwerck I."/>
            <person name="Vandamme P."/>
            <person name="Trcek J."/>
        </authorList>
    </citation>
    <scope>NUCLEOTIDE SEQUENCE [LARGE SCALE GENOMIC DNA]</scope>
    <source>
        <strain evidence="4 5">T5K1</strain>
    </source>
</reference>
<dbReference type="Pfam" id="PF13692">
    <property type="entry name" value="Glyco_trans_1_4"/>
    <property type="match status" value="1"/>
</dbReference>
<dbReference type="GO" id="GO:0016757">
    <property type="term" value="F:glycosyltransferase activity"/>
    <property type="evidence" value="ECO:0007669"/>
    <property type="project" value="InterPro"/>
</dbReference>
<dbReference type="EMBL" id="NOXG01000021">
    <property type="protein sequence ID" value="PYD74828.1"/>
    <property type="molecule type" value="Genomic_DNA"/>
</dbReference>
<dbReference type="GO" id="GO:0009103">
    <property type="term" value="P:lipopolysaccharide biosynthetic process"/>
    <property type="evidence" value="ECO:0007669"/>
    <property type="project" value="TreeGrafter"/>
</dbReference>
<dbReference type="Pfam" id="PF13439">
    <property type="entry name" value="Glyco_transf_4"/>
    <property type="match status" value="1"/>
</dbReference>
<dbReference type="PANTHER" id="PTHR46401:SF2">
    <property type="entry name" value="GLYCOSYLTRANSFERASE WBBK-RELATED"/>
    <property type="match status" value="1"/>
</dbReference>
<organism evidence="4 5">
    <name type="scientific">Novacetimonas pomaceti</name>
    <dbReference type="NCBI Taxonomy" id="2021998"/>
    <lineage>
        <taxon>Bacteria</taxon>
        <taxon>Pseudomonadati</taxon>
        <taxon>Pseudomonadota</taxon>
        <taxon>Alphaproteobacteria</taxon>
        <taxon>Acetobacterales</taxon>
        <taxon>Acetobacteraceae</taxon>
        <taxon>Novacetimonas</taxon>
    </lineage>
</organism>
<comment type="caution">
    <text evidence="4">The sequence shown here is derived from an EMBL/GenBank/DDBJ whole genome shotgun (WGS) entry which is preliminary data.</text>
</comment>
<protein>
    <recommendedName>
        <fullName evidence="6">Glycosyltransferase</fullName>
    </recommendedName>
</protein>
<evidence type="ECO:0000259" key="3">
    <source>
        <dbReference type="Pfam" id="PF13439"/>
    </source>
</evidence>